<dbReference type="AlphaFoldDB" id="A0A975T9P2"/>
<evidence type="ECO:0000313" key="3">
    <source>
        <dbReference type="Proteomes" id="UP000683511"/>
    </source>
</evidence>
<evidence type="ECO:0000256" key="1">
    <source>
        <dbReference type="SAM" id="Coils"/>
    </source>
</evidence>
<dbReference type="Proteomes" id="UP000683511">
    <property type="component" value="Chromosome"/>
</dbReference>
<organism evidence="2 3">
    <name type="scientific">Richelia sinica FACHB-800</name>
    <dbReference type="NCBI Taxonomy" id="1357546"/>
    <lineage>
        <taxon>Bacteria</taxon>
        <taxon>Bacillati</taxon>
        <taxon>Cyanobacteriota</taxon>
        <taxon>Cyanophyceae</taxon>
        <taxon>Nostocales</taxon>
        <taxon>Nostocaceae</taxon>
        <taxon>Richelia</taxon>
    </lineage>
</organism>
<accession>A0A975T9P2</accession>
<dbReference type="EMBL" id="CP021056">
    <property type="protein sequence ID" value="QXE24783.1"/>
    <property type="molecule type" value="Genomic_DNA"/>
</dbReference>
<evidence type="ECO:0008006" key="4">
    <source>
        <dbReference type="Google" id="ProtNLM"/>
    </source>
</evidence>
<keyword evidence="3" id="KW-1185">Reference proteome</keyword>
<evidence type="ECO:0000313" key="2">
    <source>
        <dbReference type="EMBL" id="QXE24783.1"/>
    </source>
</evidence>
<dbReference type="KEGG" id="rsin:B6N60_03492"/>
<reference evidence="2" key="1">
    <citation type="submission" date="2017-04" db="EMBL/GenBank/DDBJ databases">
        <title>Genome deletions in a multicellular cyanobacterial endosymbiont for morphological adaptation in marine diatoms.</title>
        <authorList>
            <person name="Wang Y."/>
            <person name="Gao H."/>
            <person name="Li R."/>
            <person name="Xu X."/>
        </authorList>
    </citation>
    <scope>NUCLEOTIDE SEQUENCE</scope>
    <source>
        <strain evidence="2">FACHB 800</strain>
    </source>
</reference>
<keyword evidence="1" id="KW-0175">Coiled coil</keyword>
<gene>
    <name evidence="2" type="ORF">B6N60_03492</name>
</gene>
<dbReference type="RefSeq" id="WP_190605561.1">
    <property type="nucleotide sequence ID" value="NZ_CP021056.1"/>
</dbReference>
<sequence length="166" mass="18536">MFQWSKKVVKSVTFNPDIADESLLAQVESYLESQPDKTFSDLCKDALWQAVCVPESPRPAPKAPESANITKIEQQIGELQRQVVGLEERFFAKESNRIQVMESQIMQLTQQVAQLAIMLNQSASNPSVASKLPTVDQINNATSTPEPTPQEVDPVISRLSQFLDDF</sequence>
<feature type="coiled-coil region" evidence="1">
    <location>
        <begin position="69"/>
        <end position="118"/>
    </location>
</feature>
<name>A0A975T9P2_9NOST</name>
<protein>
    <recommendedName>
        <fullName evidence="4">Plasmid segregation centromere-binding protein ParR</fullName>
    </recommendedName>
</protein>
<proteinExistence type="predicted"/>